<dbReference type="EMBL" id="CP158268">
    <property type="protein sequence ID" value="XDJ84783.1"/>
    <property type="molecule type" value="Genomic_DNA"/>
</dbReference>
<evidence type="ECO:0000313" key="3">
    <source>
        <dbReference type="EMBL" id="XDJ55748.1"/>
    </source>
</evidence>
<name>A0AB39CSW7_9BURK</name>
<dbReference type="EMBL" id="CP158257">
    <property type="protein sequence ID" value="XDJ55748.1"/>
    <property type="molecule type" value="Genomic_DNA"/>
</dbReference>
<dbReference type="EMBL" id="CP158260">
    <property type="protein sequence ID" value="XDJ64560.1"/>
    <property type="molecule type" value="Genomic_DNA"/>
</dbReference>
<dbReference type="EMBL" id="CP158266">
    <property type="protein sequence ID" value="XDJ83559.1"/>
    <property type="molecule type" value="Genomic_DNA"/>
</dbReference>
<dbReference type="KEGG" id="cgin:ABRZ00_00735"/>
<dbReference type="AlphaFoldDB" id="A0AB39CSW7"/>
<evidence type="ECO:0000313" key="5">
    <source>
        <dbReference type="EMBL" id="XDJ64560.1"/>
    </source>
</evidence>
<dbReference type="EMBL" id="CP158261">
    <property type="protein sequence ID" value="XDJ67682.1"/>
    <property type="molecule type" value="Genomic_DNA"/>
</dbReference>
<proteinExistence type="predicted"/>
<evidence type="ECO:0000313" key="9">
    <source>
        <dbReference type="EMBL" id="XDJ84783.1"/>
    </source>
</evidence>
<evidence type="ECO:0000313" key="1">
    <source>
        <dbReference type="EMBL" id="XDJ45029.1"/>
    </source>
</evidence>
<protein>
    <submittedName>
        <fullName evidence="1">Uncharacterized protein</fullName>
    </submittedName>
</protein>
<dbReference type="GeneID" id="93066015"/>
<evidence type="ECO:0000313" key="4">
    <source>
        <dbReference type="EMBL" id="XDJ60825.1"/>
    </source>
</evidence>
<organism evidence="1">
    <name type="scientific">Castellaniella ginsengisoli</name>
    <dbReference type="NCBI Taxonomy" id="546114"/>
    <lineage>
        <taxon>Bacteria</taxon>
        <taxon>Pseudomonadati</taxon>
        <taxon>Pseudomonadota</taxon>
        <taxon>Betaproteobacteria</taxon>
        <taxon>Burkholderiales</taxon>
        <taxon>Alcaligenaceae</taxon>
        <taxon>Castellaniella</taxon>
    </lineage>
</organism>
<reference evidence="1" key="1">
    <citation type="submission" date="2024-05" db="EMBL/GenBank/DDBJ databases">
        <authorList>
            <person name="Luo Y.-C."/>
            <person name="Nicholds J."/>
            <person name="Mortimer T."/>
            <person name="Maboni G."/>
        </authorList>
    </citation>
    <scope>NUCLEOTIDE SEQUENCE</scope>
    <source>
        <strain evidence="9">140124</strain>
        <strain evidence="8">143751</strain>
        <strain evidence="7">143811</strain>
        <strain evidence="6">145849</strain>
        <strain evidence="5">145850</strain>
        <strain evidence="4">145852</strain>
        <strain evidence="3">150221</strain>
        <strain evidence="2">150964</strain>
        <strain evidence="1">153271</strain>
    </source>
</reference>
<sequence>MHNPIERGTVPDSRSGIIRTGFVAVMITSAPFAWKEKSNAGLPGFSAGTASARQTADWADDAVSRRRRPLSILKFLRFRRLPDDAQKPADGGLGLAFMQTVTRRHGGRAHDSRSAFR</sequence>
<dbReference type="EMBL" id="CP158256">
    <property type="protein sequence ID" value="XDJ53078.1"/>
    <property type="molecule type" value="Genomic_DNA"/>
</dbReference>
<gene>
    <name evidence="6" type="ORF">ABRY91_06645</name>
    <name evidence="4" type="ORF">ABRY92_12725</name>
    <name evidence="8" type="ORF">ABRY96_04925</name>
    <name evidence="7" type="ORF">ABRY97_06240</name>
    <name evidence="3" type="ORF">ABRZ00_00735</name>
    <name evidence="2" type="ORF">ABRZ01_00765</name>
    <name evidence="1" type="ORF">ABRZ02_01655</name>
    <name evidence="5" type="ORF">ABRZ03_04275</name>
    <name evidence="9" type="ORF">ABRZ08_11250</name>
</gene>
<dbReference type="EMBL" id="CP158259">
    <property type="protein sequence ID" value="XDJ60825.1"/>
    <property type="molecule type" value="Genomic_DNA"/>
</dbReference>
<dbReference type="EMBL" id="CP158264">
    <property type="protein sequence ID" value="XDJ75732.1"/>
    <property type="molecule type" value="Genomic_DNA"/>
</dbReference>
<dbReference type="RefSeq" id="WP_368641474.1">
    <property type="nucleotide sequence ID" value="NZ_CP158253.1"/>
</dbReference>
<evidence type="ECO:0000313" key="8">
    <source>
        <dbReference type="EMBL" id="XDJ83559.1"/>
    </source>
</evidence>
<evidence type="ECO:0000313" key="2">
    <source>
        <dbReference type="EMBL" id="XDJ53078.1"/>
    </source>
</evidence>
<dbReference type="EMBL" id="CP158253">
    <property type="protein sequence ID" value="XDJ45029.1"/>
    <property type="molecule type" value="Genomic_DNA"/>
</dbReference>
<evidence type="ECO:0000313" key="7">
    <source>
        <dbReference type="EMBL" id="XDJ75732.1"/>
    </source>
</evidence>
<evidence type="ECO:0000313" key="6">
    <source>
        <dbReference type="EMBL" id="XDJ67682.1"/>
    </source>
</evidence>
<accession>A0AB39CSW7</accession>